<accession>A0A8S5LP28</accession>
<organism evidence="1">
    <name type="scientific">Siphoviridae sp. cto6l14</name>
    <dbReference type="NCBI Taxonomy" id="2827590"/>
    <lineage>
        <taxon>Viruses</taxon>
        <taxon>Duplodnaviria</taxon>
        <taxon>Heunggongvirae</taxon>
        <taxon>Uroviricota</taxon>
        <taxon>Caudoviricetes</taxon>
    </lineage>
</organism>
<sequence>MGKFLETACFALNGMGQCSALSETKCENCKFFKTKEQVLEERKIVIARLKRLNGGSYYLQKYHPGEASA</sequence>
<evidence type="ECO:0000313" key="1">
    <source>
        <dbReference type="EMBL" id="DAD71780.1"/>
    </source>
</evidence>
<reference evidence="1" key="1">
    <citation type="journal article" date="2021" name="Proc. Natl. Acad. Sci. U.S.A.">
        <title>A Catalog of Tens of Thousands of Viruses from Human Metagenomes Reveals Hidden Associations with Chronic Diseases.</title>
        <authorList>
            <person name="Tisza M.J."/>
            <person name="Buck C.B."/>
        </authorList>
    </citation>
    <scope>NUCLEOTIDE SEQUENCE</scope>
    <source>
        <strain evidence="1">Cto6l14</strain>
    </source>
</reference>
<protein>
    <submittedName>
        <fullName evidence="1">Uncharacterized protein</fullName>
    </submittedName>
</protein>
<proteinExistence type="predicted"/>
<dbReference type="EMBL" id="BK015887">
    <property type="protein sequence ID" value="DAD71780.1"/>
    <property type="molecule type" value="Genomic_DNA"/>
</dbReference>
<name>A0A8S5LP28_9CAUD</name>